<dbReference type="Proteomes" id="UP001153331">
    <property type="component" value="Unassembled WGS sequence"/>
</dbReference>
<protein>
    <submittedName>
        <fullName evidence="1">Uncharacterized protein</fullName>
    </submittedName>
</protein>
<comment type="caution">
    <text evidence="1">The sequence shown here is derived from an EMBL/GenBank/DDBJ whole genome shotgun (WGS) entry which is preliminary data.</text>
</comment>
<keyword evidence="2" id="KW-1185">Reference proteome</keyword>
<evidence type="ECO:0000313" key="1">
    <source>
        <dbReference type="EMBL" id="KAJ8107527.1"/>
    </source>
</evidence>
<name>A0ACC2HWT3_9PLEO</name>
<dbReference type="EMBL" id="JAPHNI010000910">
    <property type="protein sequence ID" value="KAJ8107527.1"/>
    <property type="molecule type" value="Genomic_DNA"/>
</dbReference>
<reference evidence="1" key="1">
    <citation type="submission" date="2022-11" db="EMBL/GenBank/DDBJ databases">
        <title>Genome Sequence of Boeremia exigua.</title>
        <authorList>
            <person name="Buettner E."/>
        </authorList>
    </citation>
    <scope>NUCLEOTIDE SEQUENCE</scope>
    <source>
        <strain evidence="1">CU02</strain>
    </source>
</reference>
<organism evidence="1 2">
    <name type="scientific">Boeremia exigua</name>
    <dbReference type="NCBI Taxonomy" id="749465"/>
    <lineage>
        <taxon>Eukaryota</taxon>
        <taxon>Fungi</taxon>
        <taxon>Dikarya</taxon>
        <taxon>Ascomycota</taxon>
        <taxon>Pezizomycotina</taxon>
        <taxon>Dothideomycetes</taxon>
        <taxon>Pleosporomycetidae</taxon>
        <taxon>Pleosporales</taxon>
        <taxon>Pleosporineae</taxon>
        <taxon>Didymellaceae</taxon>
        <taxon>Boeremia</taxon>
    </lineage>
</organism>
<proteinExistence type="predicted"/>
<gene>
    <name evidence="1" type="ORF">OPT61_g8803</name>
</gene>
<evidence type="ECO:0000313" key="2">
    <source>
        <dbReference type="Proteomes" id="UP001153331"/>
    </source>
</evidence>
<sequence length="1351" mass="144313">MLSVLPGFMLAATALATSRPGHHATAIKARNVKIEGSYDFVVIGGGIAGLTVADRLTENPSVTVLVIEYGPLDKGEDGVMVPGAYFPVPYLWLPLMSVPQTALDNKSYSVPCGRAVGGGSVVNAMFFHRSDASFYDTCDSLGAHGWSWKDLLPYFKKSETFQRPDLQYAAEHNITWDDAVRGSGGPVHASYAPYDYPGSGGLVPSTHTSRLTACTANFYNGAINAGIKPARDPNNGEAQGIFRLQRSVDAKTQTRSSARVNRYDRNVKRPNYHILTDTAALRVLFEGSTAVGVEFAGVADSKNGTIIAKKEVIVAAGAVHTPQILQLSGVGNAADLKKLGIKSVSNLPGVGQNLQDHLVLKVNYNYSSNHFPNSGSLQTNVTYAEQQRTLYDSGRPSAYDLTATTGNLMIQLPLSGWTTNSSRISKIAKAQDPARLLRSHTDPAVLRGFAKQRRAMLKTIDTAVVGGVSWSTGPETSIYMTRPFSRGSVAISSTSIFDTPLIDYGALTDPTDLEILHAIYRRNRELMSTPEMSVLGPIETAPAPGVSDMDKIKAAIKKVLAPSNAHQCCTAAMMNREDGGVVDPQNRVYGTKRLSVVDASIWPLVVSGGPQASVYAGAEKAADLIKAPFAAHREPKPSACATAVKPSSNFTSNCASIASKLEIENGVVHFADFIAAGTNLSLPTNSSCGSTFQLITADICRIGLHVATGSNSGIEMETWLPSNWTGRFLSTGNGGLNGCIKYTDMAYTSGAGFAATGTNNGHDGTSGLPFLNNAGVVEDFAYRALYTGTLVGKQITKEFYGKAHDKSYYFGCSTGGRQGFKAAQDFSEEFDGIVAGAPAIAYMNLTSWSGSFFLKTGTPDSDTFVTRAQWATVHADVLKQCDTLDGYADGVLEFPADCDYDPSGLQCTGSNNASSCLTAKQVETVKAVLSPLYNDDGDLVYPRMQPGAEITASALYFNGAPFPYTADWFKYAIYNDSTWDPAHLNSTDYDYAARLNLYNIMTWNGDLSEAKKNSKILHWHGGMDAIISSANSPRYYEHVSDTMGLSSDELDEFYRFFTVSGTSHCTGGDGAHAIGQASNEVNSYNPKENILMAIVDWVEKGNAPETLIGTKWVNNTQSLGVQFQRAHCKYPKRNQYKGEGNPDLKESWERSLRLQNASRAASQPTANSHVVSANAHGDQAGTAIPSGTGTSSTPVAPEASHDGQDSASTLETPSPNVVTGTHHQEGTAISSGPETSPTPVAPEASHDGQESGLTLDPPASNTLTATNHQENEDGTESCDHSIHPAYADTYTSSLCPSCQFDTFINSFRKAALTITVRGGGSLWRDTNSSLGLTRGSPSVGKIFTFTGTGET</sequence>
<accession>A0ACC2HWT3</accession>